<comment type="similarity">
    <text evidence="1">Belongs to the sigma-70 factor family. ECF subfamily.</text>
</comment>
<evidence type="ECO:0000313" key="7">
    <source>
        <dbReference type="EMBL" id="BAQ16563.1"/>
    </source>
</evidence>
<dbReference type="HOGENOM" id="CLU_047691_3_0_5"/>
<dbReference type="GO" id="GO:0016987">
    <property type="term" value="F:sigma factor activity"/>
    <property type="evidence" value="ECO:0007669"/>
    <property type="project" value="UniProtKB-KW"/>
</dbReference>
<sequence length="177" mass="20101">MPTGDNELVEQAAAGDAEAFRVLLERHYDGIFRLAYRFVGTRADAEDIAQDICIGLVDRLGSFRSEAKFTTWLYRIVLNACRDWGRRQASGQRAMANFADVDDLRRAADADRASQLEWVWTTLGQFPDEIRETAVLVLAQQLSHGEVASVLGVKESTVSWRMHELRKTLKQRADEER</sequence>
<dbReference type="STRING" id="1384459.GL4_1103"/>
<dbReference type="InterPro" id="IPR036388">
    <property type="entry name" value="WH-like_DNA-bd_sf"/>
</dbReference>
<dbReference type="EMBL" id="AP014648">
    <property type="protein sequence ID" value="BAQ16563.1"/>
    <property type="molecule type" value="Genomic_DNA"/>
</dbReference>
<organism evidence="7 8">
    <name type="scientific">Methyloceanibacter caenitepidi</name>
    <dbReference type="NCBI Taxonomy" id="1384459"/>
    <lineage>
        <taxon>Bacteria</taxon>
        <taxon>Pseudomonadati</taxon>
        <taxon>Pseudomonadota</taxon>
        <taxon>Alphaproteobacteria</taxon>
        <taxon>Hyphomicrobiales</taxon>
        <taxon>Hyphomicrobiaceae</taxon>
        <taxon>Methyloceanibacter</taxon>
    </lineage>
</organism>
<keyword evidence="8" id="KW-1185">Reference proteome</keyword>
<accession>A0A0A8K0R1</accession>
<feature type="domain" description="RNA polymerase sigma-70 region 2" evidence="6">
    <location>
        <begin position="23"/>
        <end position="89"/>
    </location>
</feature>
<dbReference type="GO" id="GO:0003677">
    <property type="term" value="F:DNA binding"/>
    <property type="evidence" value="ECO:0007669"/>
    <property type="project" value="UniProtKB-KW"/>
</dbReference>
<dbReference type="InterPro" id="IPR013324">
    <property type="entry name" value="RNA_pol_sigma_r3/r4-like"/>
</dbReference>
<dbReference type="KEGG" id="mcg:GL4_1103"/>
<evidence type="ECO:0000313" key="8">
    <source>
        <dbReference type="Proteomes" id="UP000031643"/>
    </source>
</evidence>
<dbReference type="GO" id="GO:0006352">
    <property type="term" value="P:DNA-templated transcription initiation"/>
    <property type="evidence" value="ECO:0007669"/>
    <property type="project" value="InterPro"/>
</dbReference>
<gene>
    <name evidence="7" type="ORF">GL4_1103</name>
</gene>
<dbReference type="InterPro" id="IPR007627">
    <property type="entry name" value="RNA_pol_sigma70_r2"/>
</dbReference>
<dbReference type="Gene3D" id="1.10.1740.10">
    <property type="match status" value="1"/>
</dbReference>
<dbReference type="InterPro" id="IPR014284">
    <property type="entry name" value="RNA_pol_sigma-70_dom"/>
</dbReference>
<evidence type="ECO:0000256" key="2">
    <source>
        <dbReference type="ARBA" id="ARBA00023015"/>
    </source>
</evidence>
<keyword evidence="3" id="KW-0731">Sigma factor</keyword>
<evidence type="ECO:0000256" key="5">
    <source>
        <dbReference type="ARBA" id="ARBA00023163"/>
    </source>
</evidence>
<dbReference type="Pfam" id="PF04542">
    <property type="entry name" value="Sigma70_r2"/>
    <property type="match status" value="1"/>
</dbReference>
<proteinExistence type="inferred from homology"/>
<dbReference type="SUPFAM" id="SSF88659">
    <property type="entry name" value="Sigma3 and sigma4 domains of RNA polymerase sigma factors"/>
    <property type="match status" value="1"/>
</dbReference>
<dbReference type="AlphaFoldDB" id="A0A0A8K0R1"/>
<dbReference type="Gene3D" id="1.10.10.10">
    <property type="entry name" value="Winged helix-like DNA-binding domain superfamily/Winged helix DNA-binding domain"/>
    <property type="match status" value="1"/>
</dbReference>
<reference evidence="7 8" key="1">
    <citation type="submission" date="2014-09" db="EMBL/GenBank/DDBJ databases">
        <title>Genome sequencing of Methyloceanibacter caenitepidi Gela4.</title>
        <authorList>
            <person name="Takeuchi M."/>
            <person name="Susumu S."/>
            <person name="Kamagata Y."/>
            <person name="Oshima K."/>
            <person name="Hattori M."/>
            <person name="Iwasaki W."/>
        </authorList>
    </citation>
    <scope>NUCLEOTIDE SEQUENCE [LARGE SCALE GENOMIC DNA]</scope>
    <source>
        <strain evidence="7 8">Gela4</strain>
    </source>
</reference>
<dbReference type="PANTHER" id="PTHR43133:SF8">
    <property type="entry name" value="RNA POLYMERASE SIGMA FACTOR HI_1459-RELATED"/>
    <property type="match status" value="1"/>
</dbReference>
<name>A0A0A8K0R1_9HYPH</name>
<keyword evidence="2" id="KW-0805">Transcription regulation</keyword>
<dbReference type="InterPro" id="IPR039425">
    <property type="entry name" value="RNA_pol_sigma-70-like"/>
</dbReference>
<dbReference type="SUPFAM" id="SSF88946">
    <property type="entry name" value="Sigma2 domain of RNA polymerase sigma factors"/>
    <property type="match status" value="1"/>
</dbReference>
<keyword evidence="5" id="KW-0804">Transcription</keyword>
<evidence type="ECO:0000256" key="4">
    <source>
        <dbReference type="ARBA" id="ARBA00023125"/>
    </source>
</evidence>
<keyword evidence="4" id="KW-0238">DNA-binding</keyword>
<evidence type="ECO:0000256" key="3">
    <source>
        <dbReference type="ARBA" id="ARBA00023082"/>
    </source>
</evidence>
<dbReference type="PANTHER" id="PTHR43133">
    <property type="entry name" value="RNA POLYMERASE ECF-TYPE SIGMA FACTO"/>
    <property type="match status" value="1"/>
</dbReference>
<evidence type="ECO:0000256" key="1">
    <source>
        <dbReference type="ARBA" id="ARBA00010641"/>
    </source>
</evidence>
<dbReference type="NCBIfam" id="TIGR02937">
    <property type="entry name" value="sigma70-ECF"/>
    <property type="match status" value="1"/>
</dbReference>
<dbReference type="InterPro" id="IPR013325">
    <property type="entry name" value="RNA_pol_sigma_r2"/>
</dbReference>
<protein>
    <recommendedName>
        <fullName evidence="6">RNA polymerase sigma-70 region 2 domain-containing protein</fullName>
    </recommendedName>
</protein>
<evidence type="ECO:0000259" key="6">
    <source>
        <dbReference type="Pfam" id="PF04542"/>
    </source>
</evidence>
<dbReference type="Proteomes" id="UP000031643">
    <property type="component" value="Chromosome"/>
</dbReference>